<dbReference type="CDD" id="cd08950">
    <property type="entry name" value="KR_fFAS_SDR_c_like"/>
    <property type="match status" value="1"/>
</dbReference>
<dbReference type="Gene3D" id="3.30.70.2490">
    <property type="match status" value="1"/>
</dbReference>
<protein>
    <submittedName>
        <fullName evidence="20">Holo-[acyl-carrier-protein] synthase</fullName>
    </submittedName>
</protein>
<dbReference type="InterPro" id="IPR026025">
    <property type="entry name" value="FAS_alpha_yeast"/>
</dbReference>
<feature type="binding site" evidence="15">
    <location>
        <position position="1698"/>
    </location>
    <ligand>
        <name>Mg(2+)</name>
        <dbReference type="ChEBI" id="CHEBI:18420"/>
    </ligand>
</feature>
<dbReference type="GO" id="GO:0004316">
    <property type="term" value="F:3-oxoacyl-[acyl-carrier-protein] reductase (NADPH) activity"/>
    <property type="evidence" value="ECO:0007669"/>
    <property type="project" value="UniProtKB-EC"/>
</dbReference>
<dbReference type="Gene3D" id="3.90.470.20">
    <property type="entry name" value="4'-phosphopantetheinyl transferase domain"/>
    <property type="match status" value="1"/>
</dbReference>
<dbReference type="Pfam" id="PF18325">
    <property type="entry name" value="Fas_alpha_ACP"/>
    <property type="match status" value="1"/>
</dbReference>
<dbReference type="SUPFAM" id="SSF52151">
    <property type="entry name" value="FabD/lysophospholipase-like"/>
    <property type="match status" value="1"/>
</dbReference>
<evidence type="ECO:0000256" key="4">
    <source>
        <dbReference type="ARBA" id="ARBA00022679"/>
    </source>
</evidence>
<dbReference type="InterPro" id="IPR047224">
    <property type="entry name" value="FAS_alpha_su_C"/>
</dbReference>
<dbReference type="CDD" id="cd00828">
    <property type="entry name" value="elong_cond_enzymes"/>
    <property type="match status" value="1"/>
</dbReference>
<dbReference type="InterPro" id="IPR050830">
    <property type="entry name" value="Fungal_FAS"/>
</dbReference>
<dbReference type="HOGENOM" id="CLU_000114_0_0_1"/>
<feature type="domain" description="Carrier" evidence="18">
    <location>
        <begin position="174"/>
        <end position="252"/>
    </location>
</feature>
<dbReference type="Pfam" id="PF02801">
    <property type="entry name" value="Ketoacyl-synt_C"/>
    <property type="match status" value="1"/>
</dbReference>
<feature type="domain" description="Ketosynthase family 3 (KS3)" evidence="19">
    <location>
        <begin position="1042"/>
        <end position="1569"/>
    </location>
</feature>
<dbReference type="STRING" id="348802.A0A0D2FMX1"/>
<dbReference type="InterPro" id="IPR020841">
    <property type="entry name" value="PKS_Beta-ketoAc_synthase_dom"/>
</dbReference>
<evidence type="ECO:0000256" key="16">
    <source>
        <dbReference type="PIRSR" id="PIRSR000454-4"/>
    </source>
</evidence>
<evidence type="ECO:0000259" key="18">
    <source>
        <dbReference type="PROSITE" id="PS50075"/>
    </source>
</evidence>
<dbReference type="Gene3D" id="3.90.25.70">
    <property type="match status" value="1"/>
</dbReference>
<dbReference type="FunFam" id="3.90.25.70:FF:000001">
    <property type="entry name" value="Fatty acid synthase subunit alpha"/>
    <property type="match status" value="1"/>
</dbReference>
<dbReference type="GO" id="GO:0004315">
    <property type="term" value="F:3-oxoacyl-[acyl-carrier-protein] synthase activity"/>
    <property type="evidence" value="ECO:0007669"/>
    <property type="project" value="UniProtKB-EC"/>
</dbReference>
<dbReference type="PANTHER" id="PTHR10982:SF21">
    <property type="entry name" value="FATTY ACID SYNTHASE SUBUNIT BETA"/>
    <property type="match status" value="1"/>
</dbReference>
<keyword evidence="3" id="KW-0597">Phosphoprotein</keyword>
<evidence type="ECO:0000256" key="15">
    <source>
        <dbReference type="PIRSR" id="PIRSR000454-3"/>
    </source>
</evidence>
<proteinExistence type="inferred from homology"/>
<sequence>MAVLTTTAAALQRADSSESKQRVLACKLLIELLSYQFASPVRWIETQKEMLRRSNGIERYVEIGPARILATMIQKSASQGYSSQAASHWSHFRFLSSTDNKKDIYYEYPEQVLHAATTDKTVDATGLNLASVSASLEVRVTPPGTLASTTNGNAVASLDGPVMGPVVAALAVPDAALSAAHVVLAITAQKLKKPFDQVSTQKTIRELSAGKSTLQNELIGDLAAEFGSLPDGSEDLSLEALADALQTNFSGKPGKQLSALISKFMSGKMPAGFNQAAVQDHLQEKWGLSKSHSLIPISLAVTAEPASRLPDANAAKEFFDSHTLRYGAFGGIALSPLTGQGGSVALQATVTVDSASLEAARKEQRDYHLKQFELLAKYLQINPELEHEKLQELAASEKLLEEKLNRWAAEFDDHFFDGIQPLFDIRKSRTYDSWWNWAREDLLRLLSQFIQQPFDVEDIDNKDSVQSLLRRFEPSCFDIVNRAITDPQLQASSRVGREIARLGTRAMGLDPVFKYSLPAMRPKTTISATGSVEYTEVPRDITNYSSLVEHGRLTPTGEHIPFIHIRRRDDGQEWKSDRESTNLLLSALQAATSSGITFAGKTILVIGAGANSIGAEVVRGLLCGGARVIVTTSRVVSRTARFYQHMYRKHGAKGSALSVVPFNQGSRKDCEALIEHIYSPGSMIGDNLDFIIPFAAIPESGAIDGLDSKSELAHRAMLTNILRILGYICKQKEARGLHNQPTTVILPLSPNHGTFGGDGMYAESKLGLETLFNRFHSESWSAYLNICGAVIGWTRGTGLMNANNIVAEAIESHEVVTFSQPEMALNILALMTPAIATLCEDDPVYADLNGGLQFVHNLKREIVAARDNISDTSKIRKALIQERSRHQLVLNGSEVRETGSDTIDLSARRANLSMAFPRLASHEDLTRDTKNLHGMLDLSRIVVVVGFSELGPWGSARTRWEMEHQNELSLEGYVELAWIMGLVKHKDGEVNGQPYTGWIDAQTQHPVKDQEFKEKYYSQIMKHTGIRFIESDALGGYDPARKEFLHEIVTEDDLPAFESSKATAEAFKLRYQDKVTIEPISGSDDYKVRIKKGAHFLVPKASPFDREIAGQLPKGWDPKTYGLPEDIIQQTDPVTLYALCCVSEALLSAGIQDPYELYKHIHVSELANCIGTGAGPLLAMRGVYRDRYLDRPVQSDVLQESFLNTLGAWINMLILSSTGPIKSPVGACATAIESLDIGCEAIQGGKCKVALVGGCDDFQEEMSYEFAKMKATASSNEEFERGRTPQEMSRPSAASRGGFVESAGCGVQLLMSAELALKMGLPIYGVVAYTQMASDKIGRSVPAPGKGILTAAREVSGHGDSHLLDLEFRRKQLDESFKLIKIWEQSRIEEARQQPDYSEKMAQEIHTAAATKTRSAKRTWGNDIRLQDPHIAPIKSALAAWGMTIDDITVASMHGTSTKANDTNEADVINTQLTHLGRMKGNPILAVCQKSLTGHPKGAAGAWQFNGCLQMLQTGIVPGNKNADNIESKLRQYEHIVYPMEAIRPQRVNATMLTSFGFGQKGGIAIAVAPKYLFSAVGKEAFDNYRSRATMRQRTGNIAFQSALMSNSIFKAKERSPWDSSDARMKEVLLNPRARVSRTESSDTLTFKETGTATPRSSSGAGTPREELSHEMLLFSSVHAMLGASAPGSPGQQSVGIDVENIADVPVDNENFVRRNFTVMERELCSSKPDPRASFAGRWCAKEAVLKSLQIASRGAGAAMDEIEILHDEFGVPKVELYGKTKDSAEAKGIGGIQVSITHSAGIATAIALASKRS</sequence>
<feature type="binding site" evidence="15">
    <location>
        <position position="1699"/>
    </location>
    <ligand>
        <name>Mg(2+)</name>
        <dbReference type="ChEBI" id="CHEBI:18420"/>
    </ligand>
</feature>
<dbReference type="SUPFAM" id="SSF53901">
    <property type="entry name" value="Thiolase-like"/>
    <property type="match status" value="2"/>
</dbReference>
<evidence type="ECO:0000256" key="3">
    <source>
        <dbReference type="ARBA" id="ARBA00022553"/>
    </source>
</evidence>
<comment type="catalytic activity">
    <reaction evidence="12">
        <text>a fatty acyl-[ACP] + malonyl-[ACP] + H(+) = a 3-oxoacyl-[ACP] + holo-[ACP] + CO2</text>
        <dbReference type="Rhea" id="RHEA:22836"/>
        <dbReference type="Rhea" id="RHEA-COMP:9623"/>
        <dbReference type="Rhea" id="RHEA-COMP:9685"/>
        <dbReference type="Rhea" id="RHEA-COMP:9916"/>
        <dbReference type="Rhea" id="RHEA-COMP:14125"/>
        <dbReference type="ChEBI" id="CHEBI:15378"/>
        <dbReference type="ChEBI" id="CHEBI:16526"/>
        <dbReference type="ChEBI" id="CHEBI:64479"/>
        <dbReference type="ChEBI" id="CHEBI:78449"/>
        <dbReference type="ChEBI" id="CHEBI:78776"/>
        <dbReference type="ChEBI" id="CHEBI:138651"/>
        <dbReference type="EC" id="2.3.1.41"/>
    </reaction>
</comment>
<keyword evidence="21" id="KW-1185">Reference proteome</keyword>
<dbReference type="GO" id="GO:0008897">
    <property type="term" value="F:holo-[acyl-carrier-protein] synthase activity"/>
    <property type="evidence" value="ECO:0007669"/>
    <property type="project" value="InterPro"/>
</dbReference>
<dbReference type="InterPro" id="IPR040899">
    <property type="entry name" value="Fas_alpha_ACP"/>
</dbReference>
<dbReference type="Proteomes" id="UP000054342">
    <property type="component" value="Unassembled WGS sequence"/>
</dbReference>
<dbReference type="InterPro" id="IPR036291">
    <property type="entry name" value="NAD(P)-bd_dom_sf"/>
</dbReference>
<gene>
    <name evidence="20" type="ORF">PV05_01559</name>
</gene>
<dbReference type="Gene3D" id="6.10.140.1410">
    <property type="match status" value="1"/>
</dbReference>
<evidence type="ECO:0000256" key="14">
    <source>
        <dbReference type="PIRSR" id="PIRSR000454-1"/>
    </source>
</evidence>
<evidence type="ECO:0000313" key="20">
    <source>
        <dbReference type="EMBL" id="KIW61439.1"/>
    </source>
</evidence>
<evidence type="ECO:0000256" key="9">
    <source>
        <dbReference type="ARBA" id="ARBA00023268"/>
    </source>
</evidence>
<dbReference type="InterPro" id="IPR041550">
    <property type="entry name" value="FASI_helical"/>
</dbReference>
<keyword evidence="4 13" id="KW-0808">Transferase</keyword>
<evidence type="ECO:0000256" key="7">
    <source>
        <dbReference type="ARBA" id="ARBA00022857"/>
    </source>
</evidence>
<dbReference type="PROSITE" id="PS00606">
    <property type="entry name" value="KS3_1"/>
    <property type="match status" value="1"/>
</dbReference>
<dbReference type="GO" id="GO:0004321">
    <property type="term" value="F:fatty-acyl-CoA synthase activity"/>
    <property type="evidence" value="ECO:0007669"/>
    <property type="project" value="UniProtKB-EC"/>
</dbReference>
<dbReference type="InterPro" id="IPR016035">
    <property type="entry name" value="Acyl_Trfase/lysoPLipase"/>
</dbReference>
<dbReference type="Gene3D" id="3.40.50.720">
    <property type="entry name" value="NAD(P)-binding Rossmann-like Domain"/>
    <property type="match status" value="2"/>
</dbReference>
<name>A0A0D2FMX1_9EURO</name>
<dbReference type="Pfam" id="PF18314">
    <property type="entry name" value="FAS_I_H"/>
    <property type="match status" value="1"/>
</dbReference>
<evidence type="ECO:0000256" key="6">
    <source>
        <dbReference type="ARBA" id="ARBA00022842"/>
    </source>
</evidence>
<dbReference type="InterPro" id="IPR014031">
    <property type="entry name" value="Ketoacyl_synth_C"/>
</dbReference>
<dbReference type="InterPro" id="IPR016039">
    <property type="entry name" value="Thiolase-like"/>
</dbReference>
<accession>A0A0D2FMX1</accession>
<evidence type="ECO:0000259" key="19">
    <source>
        <dbReference type="PROSITE" id="PS52004"/>
    </source>
</evidence>
<evidence type="ECO:0000256" key="1">
    <source>
        <dbReference type="ARBA" id="ARBA00007485"/>
    </source>
</evidence>
<comment type="catalytic activity">
    <reaction evidence="11">
        <text>a (3R)-hydroxyacyl-[ACP] + NADP(+) = a 3-oxoacyl-[ACP] + NADPH + H(+)</text>
        <dbReference type="Rhea" id="RHEA:17397"/>
        <dbReference type="Rhea" id="RHEA-COMP:9916"/>
        <dbReference type="Rhea" id="RHEA-COMP:9945"/>
        <dbReference type="ChEBI" id="CHEBI:15378"/>
        <dbReference type="ChEBI" id="CHEBI:57783"/>
        <dbReference type="ChEBI" id="CHEBI:58349"/>
        <dbReference type="ChEBI" id="CHEBI:78776"/>
        <dbReference type="ChEBI" id="CHEBI:78827"/>
        <dbReference type="EC" id="1.1.1.100"/>
    </reaction>
</comment>
<feature type="compositionally biased region" description="Polar residues" evidence="17">
    <location>
        <begin position="1642"/>
        <end position="1661"/>
    </location>
</feature>
<evidence type="ECO:0000256" key="12">
    <source>
        <dbReference type="ARBA" id="ARBA00049541"/>
    </source>
</evidence>
<dbReference type="PROSITE" id="PS50075">
    <property type="entry name" value="CARRIER"/>
    <property type="match status" value="1"/>
</dbReference>
<comment type="similarity">
    <text evidence="1 13">Belongs to the thiolase-like superfamily. Fungal fatty acid synthetase subunit alpha family.</text>
</comment>
<dbReference type="FunFam" id="3.90.470.20:FF:000005">
    <property type="entry name" value="Fatty acid synthase alpha subunit FasA"/>
    <property type="match status" value="1"/>
</dbReference>
<dbReference type="InterPro" id="IPR037143">
    <property type="entry name" value="4-PPantetheinyl_Trfase_dom_sf"/>
</dbReference>
<evidence type="ECO:0000256" key="2">
    <source>
        <dbReference type="ARBA" id="ARBA00022450"/>
    </source>
</evidence>
<dbReference type="PIRSF" id="PIRSF000454">
    <property type="entry name" value="FAS_yeast_alpha"/>
    <property type="match status" value="1"/>
</dbReference>
<dbReference type="GO" id="GO:0004312">
    <property type="term" value="F:fatty acid synthase activity"/>
    <property type="evidence" value="ECO:0007669"/>
    <property type="project" value="InterPro"/>
</dbReference>
<evidence type="ECO:0000256" key="11">
    <source>
        <dbReference type="ARBA" id="ARBA00048508"/>
    </source>
</evidence>
<dbReference type="InterPro" id="IPR009081">
    <property type="entry name" value="PP-bd_ACP"/>
</dbReference>
<evidence type="ECO:0000256" key="13">
    <source>
        <dbReference type="PIRNR" id="PIRNR000454"/>
    </source>
</evidence>
<feature type="binding site" evidence="15">
    <location>
        <position position="1700"/>
    </location>
    <ligand>
        <name>Mg(2+)</name>
        <dbReference type="ChEBI" id="CHEBI:18420"/>
    </ligand>
</feature>
<dbReference type="GO" id="GO:0000287">
    <property type="term" value="F:magnesium ion binding"/>
    <property type="evidence" value="ECO:0007669"/>
    <property type="project" value="InterPro"/>
</dbReference>
<keyword evidence="5 15" id="KW-0479">Metal-binding</keyword>
<dbReference type="InterPro" id="IPR004568">
    <property type="entry name" value="Ppantetheine-prot_Trfase_dom"/>
</dbReference>
<organism evidence="20 21">
    <name type="scientific">Exophiala xenobiotica</name>
    <dbReference type="NCBI Taxonomy" id="348802"/>
    <lineage>
        <taxon>Eukaryota</taxon>
        <taxon>Fungi</taxon>
        <taxon>Dikarya</taxon>
        <taxon>Ascomycota</taxon>
        <taxon>Pezizomycotina</taxon>
        <taxon>Eurotiomycetes</taxon>
        <taxon>Chaetothyriomycetidae</taxon>
        <taxon>Chaetothyriales</taxon>
        <taxon>Herpotrichiellaceae</taxon>
        <taxon>Exophiala</taxon>
    </lineage>
</organism>
<dbReference type="SUPFAM" id="SSF51735">
    <property type="entry name" value="NAD(P)-binding Rossmann-fold domains"/>
    <property type="match status" value="1"/>
</dbReference>
<dbReference type="PANTHER" id="PTHR10982">
    <property type="entry name" value="MALONYL COA-ACYL CARRIER PROTEIN TRANSACYLASE"/>
    <property type="match status" value="1"/>
</dbReference>
<evidence type="ECO:0000256" key="8">
    <source>
        <dbReference type="ARBA" id="ARBA00023002"/>
    </source>
</evidence>
<evidence type="ECO:0000256" key="10">
    <source>
        <dbReference type="ARBA" id="ARBA00048237"/>
    </source>
</evidence>
<dbReference type="GO" id="GO:0042759">
    <property type="term" value="P:long-chain fatty acid biosynthetic process"/>
    <property type="evidence" value="ECO:0007669"/>
    <property type="project" value="UniProtKB-UniRule"/>
</dbReference>
<comment type="catalytic activity">
    <reaction evidence="10">
        <text>acetyl-CoA + n malonyl-CoA + 2n NADPH + 4n H(+) = a long-chain-acyl-CoA + n CoA + n CO2 + 2n NADP(+).</text>
        <dbReference type="EC" id="2.3.1.86"/>
    </reaction>
</comment>
<dbReference type="SUPFAM" id="SSF56214">
    <property type="entry name" value="4'-phosphopantetheinyl transferase"/>
    <property type="match status" value="1"/>
</dbReference>
<keyword evidence="2 13" id="KW-0596">Phosphopantetheine</keyword>
<dbReference type="InterPro" id="IPR018201">
    <property type="entry name" value="Ketoacyl_synth_AS"/>
</dbReference>
<feature type="binding site" evidence="15">
    <location>
        <position position="1799"/>
    </location>
    <ligand>
        <name>Mg(2+)</name>
        <dbReference type="ChEBI" id="CHEBI:18420"/>
    </ligand>
</feature>
<dbReference type="Pfam" id="PF00109">
    <property type="entry name" value="ketoacyl-synt"/>
    <property type="match status" value="1"/>
</dbReference>
<keyword evidence="9" id="KW-0511">Multifunctional enzyme</keyword>
<evidence type="ECO:0000256" key="5">
    <source>
        <dbReference type="ARBA" id="ARBA00022723"/>
    </source>
</evidence>
<feature type="active site" description="For beta-ketoacyl synthase activity" evidence="14">
    <location>
        <position position="1228"/>
    </location>
</feature>
<dbReference type="GO" id="GO:0005835">
    <property type="term" value="C:fatty acid synthase complex"/>
    <property type="evidence" value="ECO:0007669"/>
    <property type="project" value="InterPro"/>
</dbReference>
<evidence type="ECO:0000313" key="21">
    <source>
        <dbReference type="Proteomes" id="UP000054342"/>
    </source>
</evidence>
<reference evidence="20 21" key="1">
    <citation type="submission" date="2015-01" db="EMBL/GenBank/DDBJ databases">
        <title>The Genome Sequence of Exophiala xenobiotica CBS118157.</title>
        <authorList>
            <consortium name="The Broad Institute Genomics Platform"/>
            <person name="Cuomo C."/>
            <person name="de Hoog S."/>
            <person name="Gorbushina A."/>
            <person name="Stielow B."/>
            <person name="Teixiera M."/>
            <person name="Abouelleil A."/>
            <person name="Chapman S.B."/>
            <person name="Priest M."/>
            <person name="Young S.K."/>
            <person name="Wortman J."/>
            <person name="Nusbaum C."/>
            <person name="Birren B."/>
        </authorList>
    </citation>
    <scope>NUCLEOTIDE SEQUENCE [LARGE SCALE GENOMIC DNA]</scope>
    <source>
        <strain evidence="20 21">CBS 118157</strain>
    </source>
</reference>
<dbReference type="RefSeq" id="XP_013322023.1">
    <property type="nucleotide sequence ID" value="XM_013466569.1"/>
</dbReference>
<dbReference type="PROSITE" id="PS52004">
    <property type="entry name" value="KS3_2"/>
    <property type="match status" value="1"/>
</dbReference>
<keyword evidence="8" id="KW-0560">Oxidoreductase</keyword>
<dbReference type="NCBIfam" id="TIGR00556">
    <property type="entry name" value="pantethn_trn"/>
    <property type="match status" value="1"/>
</dbReference>
<dbReference type="SMART" id="SM00825">
    <property type="entry name" value="PKS_KS"/>
    <property type="match status" value="1"/>
</dbReference>
<evidence type="ECO:0000256" key="17">
    <source>
        <dbReference type="SAM" id="MobiDB-lite"/>
    </source>
</evidence>
<dbReference type="Gene3D" id="3.40.47.10">
    <property type="match status" value="1"/>
</dbReference>
<dbReference type="EMBL" id="KN847317">
    <property type="protein sequence ID" value="KIW61439.1"/>
    <property type="molecule type" value="Genomic_DNA"/>
</dbReference>
<keyword evidence="7" id="KW-0521">NADP</keyword>
<dbReference type="OrthoDB" id="4251012at2759"/>
<dbReference type="GeneID" id="25323467"/>
<dbReference type="Pfam" id="PF01648">
    <property type="entry name" value="ACPS"/>
    <property type="match status" value="1"/>
</dbReference>
<feature type="region of interest" description="Disordered" evidence="17">
    <location>
        <begin position="1632"/>
        <end position="1666"/>
    </location>
</feature>
<dbReference type="GO" id="GO:0044550">
    <property type="term" value="P:secondary metabolite biosynthetic process"/>
    <property type="evidence" value="ECO:0007669"/>
    <property type="project" value="UniProtKB-ARBA"/>
</dbReference>
<keyword evidence="6 15" id="KW-0460">Magnesium</keyword>
<dbReference type="InterPro" id="IPR014030">
    <property type="entry name" value="Ketoacyl_synth_N"/>
</dbReference>
<dbReference type="InterPro" id="IPR008278">
    <property type="entry name" value="4-PPantetheinyl_Trfase_dom"/>
</dbReference>
<feature type="modified residue" description="O-(pantetheine 4'-phosphoryl)serine" evidence="16">
    <location>
        <position position="212"/>
    </location>
</feature>
<feature type="region of interest" description="Disordered" evidence="17">
    <location>
        <begin position="1275"/>
        <end position="1295"/>
    </location>
</feature>